<accession>F4PMM6</accession>
<dbReference type="RefSeq" id="XP_004360674.1">
    <property type="nucleotide sequence ID" value="XM_004360617.1"/>
</dbReference>
<evidence type="ECO:0000256" key="1">
    <source>
        <dbReference type="SAM" id="MobiDB-lite"/>
    </source>
</evidence>
<feature type="compositionally biased region" description="Pro residues" evidence="1">
    <location>
        <begin position="121"/>
        <end position="131"/>
    </location>
</feature>
<protein>
    <submittedName>
        <fullName evidence="2">Uncharacterized protein</fullName>
    </submittedName>
</protein>
<evidence type="ECO:0000313" key="3">
    <source>
        <dbReference type="Proteomes" id="UP000007797"/>
    </source>
</evidence>
<feature type="region of interest" description="Disordered" evidence="1">
    <location>
        <begin position="118"/>
        <end position="231"/>
    </location>
</feature>
<dbReference type="AlphaFoldDB" id="F4PMM6"/>
<dbReference type="EMBL" id="GL883008">
    <property type="protein sequence ID" value="EGG22823.1"/>
    <property type="molecule type" value="Genomic_DNA"/>
</dbReference>
<gene>
    <name evidence="2" type="ORF">DFA_04953</name>
</gene>
<dbReference type="STRING" id="1054147.F4PMM6"/>
<evidence type="ECO:0000313" key="2">
    <source>
        <dbReference type="EMBL" id="EGG22823.1"/>
    </source>
</evidence>
<name>F4PMM6_CACFS</name>
<keyword evidence="3" id="KW-1185">Reference proteome</keyword>
<sequence>MTVAVEKNTIVWIMTPIIRDEFTLDTFQDNISKLYIATDEYNRLLQANFDTAKQYVDRLLKSSTIDNDIIVTANQQLVNEKIHLFDIPLTNIQLSFDHLLQCIANIFYQSQRLNLPIPTNSLPPPPPPRPLPQIDNNNNINDTSNSNKPTPPPLPSRENRRTWAPHAIHDPSSSIPTAPPAGSVQLNPPLPVKPASLSQKFNIQPSLNGASDRETPTPHSPTYVRSSRPHPMKGVPLPSIPPPKTTAQPQCTPLPIVPSQKHYSPPPPLPPLPPKHINVIWMPSYMKIYNLIPSSGDLINTFLRWLHPACGLRLKNVEIINSITLKYYIG</sequence>
<dbReference type="GeneID" id="14874865"/>
<dbReference type="KEGG" id="dfa:DFA_04953"/>
<feature type="compositionally biased region" description="Low complexity" evidence="1">
    <location>
        <begin position="132"/>
        <end position="147"/>
    </location>
</feature>
<proteinExistence type="predicted"/>
<feature type="compositionally biased region" description="Polar residues" evidence="1">
    <location>
        <begin position="196"/>
        <end position="209"/>
    </location>
</feature>
<reference evidence="3" key="1">
    <citation type="journal article" date="2011" name="Genome Res.">
        <title>Phylogeny-wide analysis of social amoeba genomes highlights ancient origins for complex intercellular communication.</title>
        <authorList>
            <person name="Heidel A.J."/>
            <person name="Lawal H.M."/>
            <person name="Felder M."/>
            <person name="Schilde C."/>
            <person name="Helps N.R."/>
            <person name="Tunggal B."/>
            <person name="Rivero F."/>
            <person name="John U."/>
            <person name="Schleicher M."/>
            <person name="Eichinger L."/>
            <person name="Platzer M."/>
            <person name="Noegel A.A."/>
            <person name="Schaap P."/>
            <person name="Gloeckner G."/>
        </authorList>
    </citation>
    <scope>NUCLEOTIDE SEQUENCE [LARGE SCALE GENOMIC DNA]</scope>
    <source>
        <strain evidence="3">SH3</strain>
    </source>
</reference>
<dbReference type="Proteomes" id="UP000007797">
    <property type="component" value="Unassembled WGS sequence"/>
</dbReference>
<organism evidence="2 3">
    <name type="scientific">Cavenderia fasciculata</name>
    <name type="common">Slime mold</name>
    <name type="synonym">Dictyostelium fasciculatum</name>
    <dbReference type="NCBI Taxonomy" id="261658"/>
    <lineage>
        <taxon>Eukaryota</taxon>
        <taxon>Amoebozoa</taxon>
        <taxon>Evosea</taxon>
        <taxon>Eumycetozoa</taxon>
        <taxon>Dictyostelia</taxon>
        <taxon>Acytosteliales</taxon>
        <taxon>Cavenderiaceae</taxon>
        <taxon>Cavenderia</taxon>
    </lineage>
</organism>